<dbReference type="RefSeq" id="WP_167351195.1">
    <property type="nucleotide sequence ID" value="NZ_BAAAEQ010000001.1"/>
</dbReference>
<sequence length="164" mass="18231">MTLAEKLGPLCAVRCSHILSYIVDELFCNAIRNLGSHSLNYFADILCYKKSEDYEITCFKKYIQQTFSLLNIDKIHRFAHNEDSKTSSGELGGQMLDRLKELARLDIAIGSSDPSVTDATDPVSPSAQLNNFVPISGFADYTPITVSSKTQPLGVHANLERDKR</sequence>
<keyword evidence="2" id="KW-1185">Reference proteome</keyword>
<dbReference type="EMBL" id="JAATJD010000001">
    <property type="protein sequence ID" value="NJB73260.1"/>
    <property type="molecule type" value="Genomic_DNA"/>
</dbReference>
<accession>A0ABX0WVA3</accession>
<reference evidence="1 2" key="1">
    <citation type="submission" date="2020-03" db="EMBL/GenBank/DDBJ databases">
        <title>Genomic Encyclopedia of Type Strains, Phase IV (KMG-IV): sequencing the most valuable type-strain genomes for metagenomic binning, comparative biology and taxonomic classification.</title>
        <authorList>
            <person name="Goeker M."/>
        </authorList>
    </citation>
    <scope>NUCLEOTIDE SEQUENCE [LARGE SCALE GENOMIC DNA]</scope>
    <source>
        <strain evidence="1 2">DSM 18888</strain>
    </source>
</reference>
<protein>
    <submittedName>
        <fullName evidence="1">Uncharacterized protein</fullName>
    </submittedName>
</protein>
<name>A0ABX0WVA3_9PROT</name>
<evidence type="ECO:0000313" key="2">
    <source>
        <dbReference type="Proteomes" id="UP000556869"/>
    </source>
</evidence>
<dbReference type="Proteomes" id="UP000556869">
    <property type="component" value="Unassembled WGS sequence"/>
</dbReference>
<evidence type="ECO:0000313" key="1">
    <source>
        <dbReference type="EMBL" id="NJB73260.1"/>
    </source>
</evidence>
<organism evidence="1 2">
    <name type="scientific">Thalassospira tepidiphila</name>
    <dbReference type="NCBI Taxonomy" id="393657"/>
    <lineage>
        <taxon>Bacteria</taxon>
        <taxon>Pseudomonadati</taxon>
        <taxon>Pseudomonadota</taxon>
        <taxon>Alphaproteobacteria</taxon>
        <taxon>Rhodospirillales</taxon>
        <taxon>Thalassospiraceae</taxon>
        <taxon>Thalassospira</taxon>
    </lineage>
</organism>
<proteinExistence type="predicted"/>
<gene>
    <name evidence="1" type="ORF">GGR96_000332</name>
</gene>
<comment type="caution">
    <text evidence="1">The sequence shown here is derived from an EMBL/GenBank/DDBJ whole genome shotgun (WGS) entry which is preliminary data.</text>
</comment>